<reference evidence="2 3" key="1">
    <citation type="submission" date="2011-02" db="EMBL/GenBank/DDBJ databases">
        <authorList>
            <person name="Weinstock G."/>
            <person name="Sodergren E."/>
            <person name="Clifton S."/>
            <person name="Fulton L."/>
            <person name="Fulton B."/>
            <person name="Courtney L."/>
            <person name="Fronick C."/>
            <person name="Harrison M."/>
            <person name="Strong C."/>
            <person name="Farmer C."/>
            <person name="Delahaunty K."/>
            <person name="Markovic C."/>
            <person name="Hall O."/>
            <person name="Minx P."/>
            <person name="Tomlinson C."/>
            <person name="Mitreva M."/>
            <person name="Hou S."/>
            <person name="Chen J."/>
            <person name="Wollam A."/>
            <person name="Pepin K.H."/>
            <person name="Johnson M."/>
            <person name="Bhonagiri V."/>
            <person name="Zhang X."/>
            <person name="Suruliraj S."/>
            <person name="Warren W."/>
            <person name="Chinwalla A."/>
            <person name="Mardis E.R."/>
            <person name="Wilson R.K."/>
        </authorList>
    </citation>
    <scope>NUCLEOTIDE SEQUENCE [LARGE SCALE GENOMIC DNA]</scope>
    <source>
        <strain evidence="2 3">YIT 12057</strain>
    </source>
</reference>
<dbReference type="eggNOG" id="COG3047">
    <property type="taxonomic scope" value="Bacteria"/>
</dbReference>
<dbReference type="HOGENOM" id="CLU_1136650_0_0_10"/>
<dbReference type="STRING" id="763034.HMPREF9446_01114"/>
<name>F3PQW6_9BACE</name>
<dbReference type="Proteomes" id="UP000003416">
    <property type="component" value="Unassembled WGS sequence"/>
</dbReference>
<evidence type="ECO:0008006" key="4">
    <source>
        <dbReference type="Google" id="ProtNLM"/>
    </source>
</evidence>
<dbReference type="Gene3D" id="2.40.160.20">
    <property type="match status" value="1"/>
</dbReference>
<dbReference type="RefSeq" id="WP_009124347.1">
    <property type="nucleotide sequence ID" value="NZ_GL882619.1"/>
</dbReference>
<dbReference type="SUPFAM" id="SSF56925">
    <property type="entry name" value="OMPA-like"/>
    <property type="match status" value="1"/>
</dbReference>
<evidence type="ECO:0000313" key="3">
    <source>
        <dbReference type="Proteomes" id="UP000003416"/>
    </source>
</evidence>
<evidence type="ECO:0000313" key="2">
    <source>
        <dbReference type="EMBL" id="EGF58724.1"/>
    </source>
</evidence>
<keyword evidence="1" id="KW-0732">Signal</keyword>
<feature type="signal peptide" evidence="1">
    <location>
        <begin position="1"/>
        <end position="21"/>
    </location>
</feature>
<dbReference type="InterPro" id="IPR011250">
    <property type="entry name" value="OMP/PagP_B-barrel"/>
</dbReference>
<dbReference type="GeneID" id="86048836"/>
<feature type="chain" id="PRO_5003299935" description="Outer membrane protein beta-barrel domain-containing protein" evidence="1">
    <location>
        <begin position="22"/>
        <end position="255"/>
    </location>
</feature>
<dbReference type="InterPro" id="IPR031585">
    <property type="entry name" value="OmpA_OmpF-like"/>
</dbReference>
<accession>F3PQW6</accession>
<organism evidence="2 3">
    <name type="scientific">Bacteroides fluxus YIT 12057</name>
    <dbReference type="NCBI Taxonomy" id="763034"/>
    <lineage>
        <taxon>Bacteria</taxon>
        <taxon>Pseudomonadati</taxon>
        <taxon>Bacteroidota</taxon>
        <taxon>Bacteroidia</taxon>
        <taxon>Bacteroidales</taxon>
        <taxon>Bacteroidaceae</taxon>
        <taxon>Bacteroides</taxon>
    </lineage>
</organism>
<gene>
    <name evidence="2" type="ORF">HMPREF9446_01114</name>
</gene>
<protein>
    <recommendedName>
        <fullName evidence="4">Outer membrane protein beta-barrel domain-containing protein</fullName>
    </recommendedName>
</protein>
<evidence type="ECO:0000256" key="1">
    <source>
        <dbReference type="SAM" id="SignalP"/>
    </source>
</evidence>
<dbReference type="Pfam" id="PF16961">
    <property type="entry name" value="OmpA_like"/>
    <property type="match status" value="1"/>
</dbReference>
<sequence length="255" mass="28095">MKITRLLLLAVMPMVCLTANAQHGGKKDFTPKKGDFTLAATVGYNSYASVSALPGTMANYEAAALSTNWSDKKLMVGFEAGWFFNDLWKLNLGGGLNFTNNPGYSAVPGTMDENASAEDNMGEVPGYRAVADAQSFSYNVFAGVDRYFKMKNVPNLMWYTGLRVGMAYAQNQMKYDEYESMGKSVGESWNLRGSVTMGIDYFVLPAMYVGAQIDPFSYTYNMTAYKPQEGLSNLDADSHNFSFLSAPTIKIGFKF</sequence>
<dbReference type="AlphaFoldDB" id="F3PQW6"/>
<comment type="caution">
    <text evidence="2">The sequence shown here is derived from an EMBL/GenBank/DDBJ whole genome shotgun (WGS) entry which is preliminary data.</text>
</comment>
<keyword evidence="3" id="KW-1185">Reference proteome</keyword>
<proteinExistence type="predicted"/>
<dbReference type="EMBL" id="AFBN01000019">
    <property type="protein sequence ID" value="EGF58724.1"/>
    <property type="molecule type" value="Genomic_DNA"/>
</dbReference>